<name>A0A5S5CFV2_9FLAO</name>
<keyword evidence="2" id="KW-1185">Reference proteome</keyword>
<dbReference type="RefSeq" id="WP_148781403.1">
    <property type="nucleotide sequence ID" value="NZ_VNHU01000001.1"/>
</dbReference>
<dbReference type="OrthoDB" id="5700441at2"/>
<dbReference type="EMBL" id="VNHU01000001">
    <property type="protein sequence ID" value="TYP77392.1"/>
    <property type="molecule type" value="Genomic_DNA"/>
</dbReference>
<dbReference type="InterPro" id="IPR025324">
    <property type="entry name" value="DUF4230"/>
</dbReference>
<evidence type="ECO:0000313" key="2">
    <source>
        <dbReference type="Proteomes" id="UP000324376"/>
    </source>
</evidence>
<gene>
    <name evidence="1" type="ORF">BD809_101547</name>
</gene>
<dbReference type="Proteomes" id="UP000324376">
    <property type="component" value="Unassembled WGS sequence"/>
</dbReference>
<dbReference type="AlphaFoldDB" id="A0A5S5CFV2"/>
<sequence length="204" mass="23378">MRNFILGSIAAFILVVTFLYFFNQIQSNSQTLEASQLIADQIKNTGKLVVNEGHFSEVITYKNAKKFYLDILTIEKKAVVVVNAKVSISYDLRQINHSIDQDTKTIVLSAIPQPEIDINPTIKYHHLEEDFLNPFTSEDHNLIQKQVKKQLLASIKKSSMLQNSQNRLLSELNQIYILTNSLGWTLKYNNTPISNKNFNEAFEL</sequence>
<reference evidence="1 2" key="1">
    <citation type="submission" date="2019-07" db="EMBL/GenBank/DDBJ databases">
        <title>Genomic Encyclopedia of Archaeal and Bacterial Type Strains, Phase II (KMG-II): from individual species to whole genera.</title>
        <authorList>
            <person name="Goeker M."/>
        </authorList>
    </citation>
    <scope>NUCLEOTIDE SEQUENCE [LARGE SCALE GENOMIC DNA]</scope>
    <source>
        <strain evidence="1 2">DSM 17527</strain>
    </source>
</reference>
<proteinExistence type="predicted"/>
<organism evidence="1 2">
    <name type="scientific">Aquimarina intermedia</name>
    <dbReference type="NCBI Taxonomy" id="350814"/>
    <lineage>
        <taxon>Bacteria</taxon>
        <taxon>Pseudomonadati</taxon>
        <taxon>Bacteroidota</taxon>
        <taxon>Flavobacteriia</taxon>
        <taxon>Flavobacteriales</taxon>
        <taxon>Flavobacteriaceae</taxon>
        <taxon>Aquimarina</taxon>
    </lineage>
</organism>
<dbReference type="Pfam" id="PF14014">
    <property type="entry name" value="DUF4230"/>
    <property type="match status" value="1"/>
</dbReference>
<accession>A0A5S5CFV2</accession>
<comment type="caution">
    <text evidence="1">The sequence shown here is derived from an EMBL/GenBank/DDBJ whole genome shotgun (WGS) entry which is preliminary data.</text>
</comment>
<protein>
    <submittedName>
        <fullName evidence="1">Uncharacterized protein DUF4230</fullName>
    </submittedName>
</protein>
<evidence type="ECO:0000313" key="1">
    <source>
        <dbReference type="EMBL" id="TYP77392.1"/>
    </source>
</evidence>